<keyword evidence="2" id="KW-1185">Reference proteome</keyword>
<dbReference type="EMBL" id="NNRM01000044">
    <property type="protein sequence ID" value="OYR22597.1"/>
    <property type="molecule type" value="Genomic_DNA"/>
</dbReference>
<organism evidence="1 2">
    <name type="scientific">Brucella pseudogrignonensis</name>
    <dbReference type="NCBI Taxonomy" id="419475"/>
    <lineage>
        <taxon>Bacteria</taxon>
        <taxon>Pseudomonadati</taxon>
        <taxon>Pseudomonadota</taxon>
        <taxon>Alphaproteobacteria</taxon>
        <taxon>Hyphomicrobiales</taxon>
        <taxon>Brucellaceae</taxon>
        <taxon>Brucella/Ochrobactrum group</taxon>
        <taxon>Brucella</taxon>
    </lineage>
</organism>
<dbReference type="Proteomes" id="UP000216188">
    <property type="component" value="Unassembled WGS sequence"/>
</dbReference>
<proteinExistence type="predicted"/>
<protein>
    <submittedName>
        <fullName evidence="1">Uncharacterized protein</fullName>
    </submittedName>
</protein>
<name>A0A256G648_9HYPH</name>
<evidence type="ECO:0000313" key="1">
    <source>
        <dbReference type="EMBL" id="OYR22597.1"/>
    </source>
</evidence>
<gene>
    <name evidence="1" type="ORF">CEV34_4429</name>
</gene>
<sequence length="55" mass="6344">MISDRPARVWHSAARKGALLRRHFGARHEQGYRIDHPMAKFLPSGTSDDRSDEKK</sequence>
<accession>A0A256G648</accession>
<reference evidence="1 2" key="1">
    <citation type="submission" date="2017-07" db="EMBL/GenBank/DDBJ databases">
        <title>Phylogenetic study on the rhizospheric bacterium Ochrobactrum sp. A44.</title>
        <authorList>
            <person name="Krzyzanowska D.M."/>
            <person name="Ossowicki A."/>
            <person name="Rajewska M."/>
            <person name="Maciag T."/>
            <person name="Kaczynski Z."/>
            <person name="Czerwicka M."/>
            <person name="Jafra S."/>
        </authorList>
    </citation>
    <scope>NUCLEOTIDE SEQUENCE [LARGE SCALE GENOMIC DNA]</scope>
    <source>
        <strain evidence="1 2">CCUG 30717</strain>
    </source>
</reference>
<dbReference type="AlphaFoldDB" id="A0A256G648"/>
<evidence type="ECO:0000313" key="2">
    <source>
        <dbReference type="Proteomes" id="UP000216188"/>
    </source>
</evidence>
<comment type="caution">
    <text evidence="1">The sequence shown here is derived from an EMBL/GenBank/DDBJ whole genome shotgun (WGS) entry which is preliminary data.</text>
</comment>